<evidence type="ECO:0000313" key="4">
    <source>
        <dbReference type="EMBL" id="TKT85307.1"/>
    </source>
</evidence>
<dbReference type="OrthoDB" id="3193769at2"/>
<keyword evidence="2" id="KW-0175">Coiled coil</keyword>
<dbReference type="Gene3D" id="1.10.10.60">
    <property type="entry name" value="Homeodomain-like"/>
    <property type="match status" value="1"/>
</dbReference>
<organism evidence="4 5">
    <name type="scientific">Dyadobacter frigoris</name>
    <dbReference type="NCBI Taxonomy" id="2576211"/>
    <lineage>
        <taxon>Bacteria</taxon>
        <taxon>Pseudomonadati</taxon>
        <taxon>Bacteroidota</taxon>
        <taxon>Cytophagia</taxon>
        <taxon>Cytophagales</taxon>
        <taxon>Spirosomataceae</taxon>
        <taxon>Dyadobacter</taxon>
    </lineage>
</organism>
<evidence type="ECO:0000313" key="5">
    <source>
        <dbReference type="Proteomes" id="UP000304900"/>
    </source>
</evidence>
<dbReference type="Gene3D" id="3.30.420.10">
    <property type="entry name" value="Ribonuclease H-like superfamily/Ribonuclease H"/>
    <property type="match status" value="1"/>
</dbReference>
<evidence type="ECO:0000259" key="3">
    <source>
        <dbReference type="PROSITE" id="PS50994"/>
    </source>
</evidence>
<dbReference type="NCBIfam" id="NF033546">
    <property type="entry name" value="transpos_IS21"/>
    <property type="match status" value="1"/>
</dbReference>
<gene>
    <name evidence="4" type="ORF">FDK13_33905</name>
</gene>
<dbReference type="PROSITE" id="PS50994">
    <property type="entry name" value="INTEGRASE"/>
    <property type="match status" value="1"/>
</dbReference>
<accession>A0A4U6CPJ4</accession>
<dbReference type="InterPro" id="IPR054353">
    <property type="entry name" value="IstA-like_C"/>
</dbReference>
<feature type="coiled-coil region" evidence="2">
    <location>
        <begin position="71"/>
        <end position="98"/>
    </location>
</feature>
<dbReference type="InterPro" id="IPR001584">
    <property type="entry name" value="Integrase_cat-core"/>
</dbReference>
<dbReference type="Pfam" id="PF22483">
    <property type="entry name" value="Mu-transpos_C_2"/>
    <property type="match status" value="1"/>
</dbReference>
<comment type="similarity">
    <text evidence="1">Belongs to the transposase IS21/IS408/IS1162 family.</text>
</comment>
<dbReference type="SUPFAM" id="SSF53098">
    <property type="entry name" value="Ribonuclease H-like"/>
    <property type="match status" value="1"/>
</dbReference>
<evidence type="ECO:0000256" key="1">
    <source>
        <dbReference type="ARBA" id="ARBA00009277"/>
    </source>
</evidence>
<sequence>MISMYTKPRGGPQEIILQFYREGKSQRSICKTLGISRKTVQKYISDYATSSSTASQETASLNEYLTKTPAYNAENRGKRRLTNEIQQAIDNLLLLNEDNKQQGLVKQLLKKCDIFDQLQSQGFSIGYTSVCNYIKDKKQAATKPKEAYIRQLYAPGSVCEFDWAEVKLRINGELCRYQLAVFTSAYSNYRYARLFSRQDTLSFMEAHIAFFDLLGYVYQELVYDNMRVAVARFVGKHEKQPTDALLQLRGHYGFTHRFCNVRRGNEKGHVERSVEYVRRKSLSLKSTFDDLDQANAWLYGRVDQLNSSMQQLSGKTAIELLDEEKCFLRPSPLKLTCAEQAQLRAAAAAVDKYSAVSYRTNRYSVPDHLVGEFVDVRIMSQELFFYHKNTKIATHFRSYGKHDWLVSIDHYLDTFRKKPGAPSRGLWQAALPWPAAVILKAFMKNIFKISQKTLFIYYPFAKKTRCLMPYSKKVSSAWFAVAFASRRLKS</sequence>
<dbReference type="PANTHER" id="PTHR35004:SF7">
    <property type="entry name" value="INTEGRASE PROTEIN"/>
    <property type="match status" value="1"/>
</dbReference>
<keyword evidence="5" id="KW-1185">Reference proteome</keyword>
<dbReference type="InterPro" id="IPR009057">
    <property type="entry name" value="Homeodomain-like_sf"/>
</dbReference>
<dbReference type="GO" id="GO:0003676">
    <property type="term" value="F:nucleic acid binding"/>
    <property type="evidence" value="ECO:0007669"/>
    <property type="project" value="InterPro"/>
</dbReference>
<proteinExistence type="inferred from homology"/>
<dbReference type="SUPFAM" id="SSF46689">
    <property type="entry name" value="Homeodomain-like"/>
    <property type="match status" value="1"/>
</dbReference>
<dbReference type="InterPro" id="IPR012337">
    <property type="entry name" value="RNaseH-like_sf"/>
</dbReference>
<comment type="caution">
    <text evidence="4">The sequence shown here is derived from an EMBL/GenBank/DDBJ whole genome shotgun (WGS) entry which is preliminary data.</text>
</comment>
<dbReference type="PANTHER" id="PTHR35004">
    <property type="entry name" value="TRANSPOSASE RV3428C-RELATED"/>
    <property type="match status" value="1"/>
</dbReference>
<dbReference type="GO" id="GO:0015074">
    <property type="term" value="P:DNA integration"/>
    <property type="evidence" value="ECO:0007669"/>
    <property type="project" value="InterPro"/>
</dbReference>
<feature type="domain" description="Integrase catalytic" evidence="3">
    <location>
        <begin position="151"/>
        <end position="325"/>
    </location>
</feature>
<dbReference type="Proteomes" id="UP000304900">
    <property type="component" value="Unassembled WGS sequence"/>
</dbReference>
<protein>
    <submittedName>
        <fullName evidence="4">IS21 family transposase</fullName>
    </submittedName>
</protein>
<evidence type="ECO:0000256" key="2">
    <source>
        <dbReference type="SAM" id="Coils"/>
    </source>
</evidence>
<dbReference type="AlphaFoldDB" id="A0A4U6CPJ4"/>
<dbReference type="EMBL" id="SZVO01000031">
    <property type="protein sequence ID" value="TKT85307.1"/>
    <property type="molecule type" value="Genomic_DNA"/>
</dbReference>
<dbReference type="Pfam" id="PF13384">
    <property type="entry name" value="HTH_23"/>
    <property type="match status" value="1"/>
</dbReference>
<name>A0A4U6CPJ4_9BACT</name>
<reference evidence="4 5" key="1">
    <citation type="submission" date="2019-05" db="EMBL/GenBank/DDBJ databases">
        <title>Dyadobacter AR-3-8 sp. nov., isolated from arctic soil.</title>
        <authorList>
            <person name="Chaudhary D.K."/>
        </authorList>
    </citation>
    <scope>NUCLEOTIDE SEQUENCE [LARGE SCALE GENOMIC DNA]</scope>
    <source>
        <strain evidence="4 5">AR-3-8</strain>
    </source>
</reference>
<dbReference type="InterPro" id="IPR036397">
    <property type="entry name" value="RNaseH_sf"/>
</dbReference>